<dbReference type="Proteomes" id="UP000030380">
    <property type="component" value="Unassembled WGS sequence"/>
</dbReference>
<dbReference type="Gene3D" id="1.25.40.10">
    <property type="entry name" value="Tetratricopeptide repeat domain"/>
    <property type="match status" value="1"/>
</dbReference>
<dbReference type="InterPro" id="IPR029044">
    <property type="entry name" value="Nucleotide-diphossugar_trans"/>
</dbReference>
<dbReference type="GO" id="GO:0016740">
    <property type="term" value="F:transferase activity"/>
    <property type="evidence" value="ECO:0007669"/>
    <property type="project" value="UniProtKB-KW"/>
</dbReference>
<dbReference type="OrthoDB" id="9815923at2"/>
<dbReference type="PANTHER" id="PTHR43630:SF2">
    <property type="entry name" value="GLYCOSYLTRANSFERASE"/>
    <property type="match status" value="1"/>
</dbReference>
<evidence type="ECO:0000259" key="2">
    <source>
        <dbReference type="Pfam" id="PF00535"/>
    </source>
</evidence>
<keyword evidence="4" id="KW-1185">Reference proteome</keyword>
<proteinExistence type="inferred from homology"/>
<protein>
    <submittedName>
        <fullName evidence="3">Glycosyl transferase</fullName>
    </submittedName>
</protein>
<dbReference type="EMBL" id="JSUM01000006">
    <property type="protein sequence ID" value="KGQ70787.1"/>
    <property type="molecule type" value="Genomic_DNA"/>
</dbReference>
<feature type="domain" description="Glycosyltransferase 2-like" evidence="2">
    <location>
        <begin position="9"/>
        <end position="108"/>
    </location>
</feature>
<gene>
    <name evidence="3" type="ORF">OA57_05405</name>
</gene>
<organism evidence="3 4">
    <name type="scientific">Chelonobacter oris</name>
    <dbReference type="NCBI Taxonomy" id="505317"/>
    <lineage>
        <taxon>Bacteria</taxon>
        <taxon>Pseudomonadati</taxon>
        <taxon>Pseudomonadota</taxon>
        <taxon>Gammaproteobacteria</taxon>
        <taxon>Pasteurellales</taxon>
        <taxon>Pasteurellaceae</taxon>
        <taxon>Chelonobacter</taxon>
    </lineage>
</organism>
<evidence type="ECO:0000313" key="4">
    <source>
        <dbReference type="Proteomes" id="UP000030380"/>
    </source>
</evidence>
<dbReference type="InterPro" id="IPR001173">
    <property type="entry name" value="Glyco_trans_2-like"/>
</dbReference>
<dbReference type="PANTHER" id="PTHR43630">
    <property type="entry name" value="POLY-BETA-1,6-N-ACETYL-D-GLUCOSAMINE SYNTHASE"/>
    <property type="match status" value="1"/>
</dbReference>
<dbReference type="Gene3D" id="3.90.550.10">
    <property type="entry name" value="Spore Coat Polysaccharide Biosynthesis Protein SpsA, Chain A"/>
    <property type="match status" value="1"/>
</dbReference>
<reference evidence="3 4" key="1">
    <citation type="submission" date="2014-11" db="EMBL/GenBank/DDBJ databases">
        <title>Draft genome sequence of Chelonobacter oris 1662T, associated with respiratory disease in Hermann's Tortoises.</title>
        <authorList>
            <person name="Kudirkiene E."/>
            <person name="Hansen M.J."/>
            <person name="Bojesen A.M."/>
        </authorList>
    </citation>
    <scope>NUCLEOTIDE SEQUENCE [LARGE SCALE GENOMIC DNA]</scope>
    <source>
        <strain evidence="3 4">1662</strain>
    </source>
</reference>
<dbReference type="Pfam" id="PF00535">
    <property type="entry name" value="Glycos_transf_2"/>
    <property type="match status" value="1"/>
</dbReference>
<dbReference type="AlphaFoldDB" id="A0A0A3ASR5"/>
<dbReference type="RefSeq" id="WP_034614445.1">
    <property type="nucleotide sequence ID" value="NZ_JSUM01000006.1"/>
</dbReference>
<dbReference type="SUPFAM" id="SSF48452">
    <property type="entry name" value="TPR-like"/>
    <property type="match status" value="1"/>
</dbReference>
<keyword evidence="3" id="KW-0808">Transferase</keyword>
<dbReference type="STRING" id="505317.OA57_05405"/>
<dbReference type="InterPro" id="IPR011990">
    <property type="entry name" value="TPR-like_helical_dom_sf"/>
</dbReference>
<name>A0A0A3ASR5_9PAST</name>
<evidence type="ECO:0000313" key="3">
    <source>
        <dbReference type="EMBL" id="KGQ70787.1"/>
    </source>
</evidence>
<dbReference type="SUPFAM" id="SSF53448">
    <property type="entry name" value="Nucleotide-diphospho-sugar transferases"/>
    <property type="match status" value="1"/>
</dbReference>
<accession>A0A0A3ASR5</accession>
<comment type="caution">
    <text evidence="3">The sequence shown here is derived from an EMBL/GenBank/DDBJ whole genome shotgun (WGS) entry which is preliminary data.</text>
</comment>
<sequence>MPQTICLNMIVKDESDIIRDTLENIVRHVHIDYWVISDTGSTDNTVKIITDFFTTKNISGEIHHAHWVNFSHNRNLALKQCEGKTDYILIFDADDRIEGNLILPQLTHDSYHMLMSNQGTNYYRPLLIKNNGQFFWRSVLHEFLESKSASPSKSVIHGEYQIISGRFGKRSQDPDKYLKDALLLEQAYEKNEDDDLKPRYAFYCAQSYRDAEYDEKAIEWYLKRIKLGGWIEEVTCSYENLGICYEHRQDEKSALYYWLEGYDYNPQRIECLYQAARLLRLQGKCRLAYQLGIIAKNIPFPAQDILFVKKSIHDFWIYFELSISAYYVNNFQLGYQCCKYILLANPEPHIVDITLNNLIFYQQQARQDSKAEIQTLLNKLEQYQTVGNNINTQAIIDYFKQCLAE</sequence>
<comment type="similarity">
    <text evidence="1">Belongs to the glycosyltransferase 2 family. WaaE/KdtX subfamily.</text>
</comment>
<evidence type="ECO:0000256" key="1">
    <source>
        <dbReference type="ARBA" id="ARBA00038494"/>
    </source>
</evidence>